<keyword evidence="2 6" id="KW-0812">Transmembrane</keyword>
<feature type="region of interest" description="Disordered" evidence="5">
    <location>
        <begin position="258"/>
        <end position="278"/>
    </location>
</feature>
<evidence type="ECO:0000256" key="3">
    <source>
        <dbReference type="ARBA" id="ARBA00022989"/>
    </source>
</evidence>
<sequence length="312" mass="34206">MNTGLICLRANWPVSNLALPFHIGSNTDAKSNALIGQESAPKPPTPLKDHSRIHTSKRNGELNSEPYPELRIEHWQMVGVFGSLFLLMCSKPKENNTNQQESVATYICIHLASKKKIFLLVIFGLELAGGITGYVLKQDVQSMLEDSLNTTSKQYGPSNKDITNAWDIMQNDLSCCGIQGPEDWKVLFPNNSLPHSCCPNLALNNDCTLSLTHSTKGCLPSLQATIEHYALVLGGVGIGIGVVQVELKEVNPHLRGGRVENHLGKTTPSSPDRDSNLDLPVLSSRAQHDKRLIGVIFACCLAKSIRKEYETV</sequence>
<dbReference type="AlphaFoldDB" id="A0A7R9CUF8"/>
<evidence type="ECO:0000256" key="1">
    <source>
        <dbReference type="ARBA" id="ARBA00004141"/>
    </source>
</evidence>
<protein>
    <recommendedName>
        <fullName evidence="8">Tetraspanin</fullName>
    </recommendedName>
</protein>
<name>A0A7R9CUF8_TIMCR</name>
<evidence type="ECO:0000256" key="2">
    <source>
        <dbReference type="ARBA" id="ARBA00022692"/>
    </source>
</evidence>
<evidence type="ECO:0000256" key="6">
    <source>
        <dbReference type="SAM" id="Phobius"/>
    </source>
</evidence>
<comment type="subcellular location">
    <subcellularLocation>
        <location evidence="1">Membrane</location>
        <topology evidence="1">Multi-pass membrane protein</topology>
    </subcellularLocation>
</comment>
<evidence type="ECO:0008006" key="8">
    <source>
        <dbReference type="Google" id="ProtNLM"/>
    </source>
</evidence>
<dbReference type="InterPro" id="IPR008952">
    <property type="entry name" value="Tetraspanin_EC2_sf"/>
</dbReference>
<accession>A0A7R9CUF8</accession>
<organism evidence="7">
    <name type="scientific">Timema cristinae</name>
    <name type="common">Walking stick</name>
    <dbReference type="NCBI Taxonomy" id="61476"/>
    <lineage>
        <taxon>Eukaryota</taxon>
        <taxon>Metazoa</taxon>
        <taxon>Ecdysozoa</taxon>
        <taxon>Arthropoda</taxon>
        <taxon>Hexapoda</taxon>
        <taxon>Insecta</taxon>
        <taxon>Pterygota</taxon>
        <taxon>Neoptera</taxon>
        <taxon>Polyneoptera</taxon>
        <taxon>Phasmatodea</taxon>
        <taxon>Timematodea</taxon>
        <taxon>Timematoidea</taxon>
        <taxon>Timematidae</taxon>
        <taxon>Timema</taxon>
    </lineage>
</organism>
<dbReference type="PANTHER" id="PTHR19282">
    <property type="entry name" value="TETRASPANIN"/>
    <property type="match status" value="1"/>
</dbReference>
<dbReference type="InterPro" id="IPR018499">
    <property type="entry name" value="Tetraspanin/Peripherin"/>
</dbReference>
<keyword evidence="3 6" id="KW-1133">Transmembrane helix</keyword>
<feature type="region of interest" description="Disordered" evidence="5">
    <location>
        <begin position="35"/>
        <end position="64"/>
    </location>
</feature>
<evidence type="ECO:0000256" key="4">
    <source>
        <dbReference type="ARBA" id="ARBA00023136"/>
    </source>
</evidence>
<dbReference type="EMBL" id="OC318367">
    <property type="protein sequence ID" value="CAD7401695.1"/>
    <property type="molecule type" value="Genomic_DNA"/>
</dbReference>
<dbReference type="CDD" id="cd03127">
    <property type="entry name" value="tetraspanin_LEL"/>
    <property type="match status" value="1"/>
</dbReference>
<evidence type="ECO:0000256" key="5">
    <source>
        <dbReference type="SAM" id="MobiDB-lite"/>
    </source>
</evidence>
<dbReference type="SUPFAM" id="SSF48652">
    <property type="entry name" value="Tetraspanin"/>
    <property type="match status" value="1"/>
</dbReference>
<dbReference type="Pfam" id="PF00335">
    <property type="entry name" value="Tetraspanin"/>
    <property type="match status" value="1"/>
</dbReference>
<dbReference type="PANTHER" id="PTHR19282:SF482">
    <property type="entry name" value="FI23944P1-RELATED"/>
    <property type="match status" value="1"/>
</dbReference>
<dbReference type="Gene3D" id="1.10.1450.10">
    <property type="entry name" value="Tetraspanin"/>
    <property type="match status" value="1"/>
</dbReference>
<dbReference type="GO" id="GO:0005886">
    <property type="term" value="C:plasma membrane"/>
    <property type="evidence" value="ECO:0007669"/>
    <property type="project" value="TreeGrafter"/>
</dbReference>
<keyword evidence="4 6" id="KW-0472">Membrane</keyword>
<feature type="transmembrane region" description="Helical" evidence="6">
    <location>
        <begin position="117"/>
        <end position="136"/>
    </location>
</feature>
<reference evidence="7" key="1">
    <citation type="submission" date="2020-11" db="EMBL/GenBank/DDBJ databases">
        <authorList>
            <person name="Tran Van P."/>
        </authorList>
    </citation>
    <scope>NUCLEOTIDE SEQUENCE</scope>
</reference>
<evidence type="ECO:0000313" key="7">
    <source>
        <dbReference type="EMBL" id="CAD7401695.1"/>
    </source>
</evidence>
<gene>
    <name evidence="7" type="ORF">TCEB3V08_LOCUS6135</name>
</gene>
<proteinExistence type="predicted"/>